<evidence type="ECO:0000256" key="1">
    <source>
        <dbReference type="SAM" id="Coils"/>
    </source>
</evidence>
<dbReference type="OrthoDB" id="1287559at2759"/>
<evidence type="ECO:0000256" key="2">
    <source>
        <dbReference type="SAM" id="MobiDB-lite"/>
    </source>
</evidence>
<keyword evidence="5" id="KW-1185">Reference proteome</keyword>
<accession>A0A1Y3B9L8</accession>
<evidence type="ECO:0000313" key="4">
    <source>
        <dbReference type="EMBL" id="OTF77559.1"/>
    </source>
</evidence>
<gene>
    <name evidence="4" type="ORF">BLA29_013337</name>
</gene>
<dbReference type="GO" id="GO:0006364">
    <property type="term" value="P:rRNA processing"/>
    <property type="evidence" value="ECO:0007669"/>
    <property type="project" value="InterPro"/>
</dbReference>
<dbReference type="GO" id="GO:0008168">
    <property type="term" value="F:methyltransferase activity"/>
    <property type="evidence" value="ECO:0007669"/>
    <property type="project" value="InterPro"/>
</dbReference>
<organism evidence="4 5">
    <name type="scientific">Euroglyphus maynei</name>
    <name type="common">Mayne's house dust mite</name>
    <dbReference type="NCBI Taxonomy" id="6958"/>
    <lineage>
        <taxon>Eukaryota</taxon>
        <taxon>Metazoa</taxon>
        <taxon>Ecdysozoa</taxon>
        <taxon>Arthropoda</taxon>
        <taxon>Chelicerata</taxon>
        <taxon>Arachnida</taxon>
        <taxon>Acari</taxon>
        <taxon>Acariformes</taxon>
        <taxon>Sarcoptiformes</taxon>
        <taxon>Astigmata</taxon>
        <taxon>Psoroptidia</taxon>
        <taxon>Analgoidea</taxon>
        <taxon>Pyroglyphidae</taxon>
        <taxon>Pyroglyphinae</taxon>
        <taxon>Euroglyphus</taxon>
    </lineage>
</organism>
<protein>
    <recommendedName>
        <fullName evidence="3">Ribosomal RNA methyltransferase SPB1-like C-terminal domain-containing protein</fullName>
    </recommendedName>
</protein>
<proteinExistence type="predicted"/>
<feature type="coiled-coil region" evidence="1">
    <location>
        <begin position="45"/>
        <end position="75"/>
    </location>
</feature>
<evidence type="ECO:0000313" key="5">
    <source>
        <dbReference type="Proteomes" id="UP000194236"/>
    </source>
</evidence>
<dbReference type="Proteomes" id="UP000194236">
    <property type="component" value="Unassembled WGS sequence"/>
</dbReference>
<comment type="caution">
    <text evidence="4">The sequence shown here is derived from an EMBL/GenBank/DDBJ whole genome shotgun (WGS) entry which is preliminary data.</text>
</comment>
<dbReference type="GO" id="GO:0005634">
    <property type="term" value="C:nucleus"/>
    <property type="evidence" value="ECO:0007669"/>
    <property type="project" value="InterPro"/>
</dbReference>
<dbReference type="AlphaFoldDB" id="A0A1Y3B9L8"/>
<reference evidence="4 5" key="1">
    <citation type="submission" date="2017-03" db="EMBL/GenBank/DDBJ databases">
        <title>Genome Survey of Euroglyphus maynei.</title>
        <authorList>
            <person name="Arlian L.G."/>
            <person name="Morgan M.S."/>
            <person name="Rider S.D."/>
        </authorList>
    </citation>
    <scope>NUCLEOTIDE SEQUENCE [LARGE SCALE GENOMIC DNA]</scope>
    <source>
        <strain evidence="4">Arlian Lab</strain>
        <tissue evidence="4">Whole body</tissue>
    </source>
</reference>
<keyword evidence="1" id="KW-0175">Coiled coil</keyword>
<evidence type="ECO:0000259" key="3">
    <source>
        <dbReference type="Pfam" id="PF07780"/>
    </source>
</evidence>
<name>A0A1Y3B9L8_EURMA</name>
<sequence>MNNDLDGAPIWFKREEETYCRQPLPPISKEFAKKSSNEINSRPIKKEMEAKARKKKRTIRRLEKARIKAETLTEDPSMSNKEKADTIRRIYKRASVKNEKRPKLVVAKKQYGNRRPPGVKGRYKIVDSRMKKDKRKQEQNDRKNNRFR</sequence>
<dbReference type="InterPro" id="IPR012920">
    <property type="entry name" value="rRNA_MeTfrase_SPB1-like_C"/>
</dbReference>
<feature type="non-terminal residue" evidence="4">
    <location>
        <position position="148"/>
    </location>
</feature>
<dbReference type="Pfam" id="PF07780">
    <property type="entry name" value="Spb1_C"/>
    <property type="match status" value="1"/>
</dbReference>
<feature type="compositionally biased region" description="Basic and acidic residues" evidence="2">
    <location>
        <begin position="124"/>
        <end position="148"/>
    </location>
</feature>
<feature type="region of interest" description="Disordered" evidence="2">
    <location>
        <begin position="92"/>
        <end position="148"/>
    </location>
</feature>
<feature type="domain" description="Ribosomal RNA methyltransferase SPB1-like C-terminal" evidence="3">
    <location>
        <begin position="2"/>
        <end position="140"/>
    </location>
</feature>
<dbReference type="EMBL" id="MUJZ01032019">
    <property type="protein sequence ID" value="OTF77559.1"/>
    <property type="molecule type" value="Genomic_DNA"/>
</dbReference>